<dbReference type="AlphaFoldDB" id="A0A543AWP5"/>
<protein>
    <submittedName>
        <fullName evidence="2">Uncharacterized protein</fullName>
    </submittedName>
</protein>
<dbReference type="EMBL" id="VFOW01000001">
    <property type="protein sequence ID" value="TQL76996.1"/>
    <property type="molecule type" value="Genomic_DNA"/>
</dbReference>
<keyword evidence="1" id="KW-0732">Signal</keyword>
<name>A0A543AWP5_9ACTN</name>
<gene>
    <name evidence="2" type="ORF">FB566_2540</name>
</gene>
<comment type="caution">
    <text evidence="2">The sequence shown here is derived from an EMBL/GenBank/DDBJ whole genome shotgun (WGS) entry which is preliminary data.</text>
</comment>
<sequence>MFMSLAMLIAATMVSIGVLEHLAAGGGHSAVDVVRGYLTSVKERDVDAALEYTTSYSEYDDRLLTADAIDPDWEVESLHQATTEYRNIVVVAIISASDGRTASGVFALAGHGETWQITNPFVTVSFQSSLLGVVAANDEQVEVDPAQPHQFALFPGLYRLQSIASELVDADSAERLLVNGVVVTGADESEAASLTESGEQELQRQVDLLLDDCAAKRQFTLQGCPFGVAHSVRGESGRTYYELEDLTWTIQQYPVVTGVQAEDGFIVVDRIPGIVELSGVGTRLNDDDEDVSLTCMVDTSKLGFEIANEQLRLFDYQVGGPDESDSTLPSSWWATCPS</sequence>
<accession>A0A543AWP5</accession>
<evidence type="ECO:0000313" key="3">
    <source>
        <dbReference type="Proteomes" id="UP000317043"/>
    </source>
</evidence>
<organism evidence="2 3">
    <name type="scientific">Stackebrandtia endophytica</name>
    <dbReference type="NCBI Taxonomy" id="1496996"/>
    <lineage>
        <taxon>Bacteria</taxon>
        <taxon>Bacillati</taxon>
        <taxon>Actinomycetota</taxon>
        <taxon>Actinomycetes</taxon>
        <taxon>Glycomycetales</taxon>
        <taxon>Glycomycetaceae</taxon>
        <taxon>Stackebrandtia</taxon>
    </lineage>
</organism>
<keyword evidence="3" id="KW-1185">Reference proteome</keyword>
<dbReference type="InParanoid" id="A0A543AWP5"/>
<proteinExistence type="predicted"/>
<dbReference type="Proteomes" id="UP000317043">
    <property type="component" value="Unassembled WGS sequence"/>
</dbReference>
<evidence type="ECO:0000256" key="1">
    <source>
        <dbReference type="SAM" id="SignalP"/>
    </source>
</evidence>
<evidence type="ECO:0000313" key="2">
    <source>
        <dbReference type="EMBL" id="TQL76996.1"/>
    </source>
</evidence>
<reference evidence="2 3" key="1">
    <citation type="submission" date="2019-06" db="EMBL/GenBank/DDBJ databases">
        <title>Sequencing the genomes of 1000 actinobacteria strains.</title>
        <authorList>
            <person name="Klenk H.-P."/>
        </authorList>
    </citation>
    <scope>NUCLEOTIDE SEQUENCE [LARGE SCALE GENOMIC DNA]</scope>
    <source>
        <strain evidence="2 3">DSM 45928</strain>
    </source>
</reference>
<feature type="signal peptide" evidence="1">
    <location>
        <begin position="1"/>
        <end position="23"/>
    </location>
</feature>
<feature type="chain" id="PRO_5021871757" evidence="1">
    <location>
        <begin position="24"/>
        <end position="338"/>
    </location>
</feature>